<feature type="region of interest" description="Disordered" evidence="5">
    <location>
        <begin position="189"/>
        <end position="284"/>
    </location>
</feature>
<gene>
    <name evidence="9 10 11" type="primary">RHBDD2</name>
</gene>
<dbReference type="GeneID" id="117349458"/>
<feature type="transmembrane region" description="Helical" evidence="6">
    <location>
        <begin position="73"/>
        <end position="96"/>
    </location>
</feature>
<evidence type="ECO:0000313" key="8">
    <source>
        <dbReference type="Proteomes" id="UP000515159"/>
    </source>
</evidence>
<name>A0A6P8NRC1_GEOSA</name>
<feature type="transmembrane region" description="Helical" evidence="6">
    <location>
        <begin position="102"/>
        <end position="122"/>
    </location>
</feature>
<evidence type="ECO:0000256" key="1">
    <source>
        <dbReference type="ARBA" id="ARBA00004141"/>
    </source>
</evidence>
<evidence type="ECO:0000313" key="9">
    <source>
        <dbReference type="RefSeq" id="XP_033778856.1"/>
    </source>
</evidence>
<dbReference type="GO" id="GO:0016020">
    <property type="term" value="C:membrane"/>
    <property type="evidence" value="ECO:0007669"/>
    <property type="project" value="UniProtKB-SubCell"/>
</dbReference>
<dbReference type="InterPro" id="IPR022764">
    <property type="entry name" value="Peptidase_S54_rhomboid_dom"/>
</dbReference>
<dbReference type="RefSeq" id="XP_033778856.1">
    <property type="nucleotide sequence ID" value="XM_033922965.1"/>
</dbReference>
<dbReference type="AlphaFoldDB" id="A0A6P8NRC1"/>
<keyword evidence="2 6" id="KW-0812">Transmembrane</keyword>
<evidence type="ECO:0000256" key="3">
    <source>
        <dbReference type="ARBA" id="ARBA00022989"/>
    </source>
</evidence>
<feature type="transmembrane region" description="Helical" evidence="6">
    <location>
        <begin position="20"/>
        <end position="44"/>
    </location>
</feature>
<protein>
    <submittedName>
        <fullName evidence="9 10">Rhomboid domain-containing protein 2</fullName>
    </submittedName>
</protein>
<dbReference type="Gene3D" id="1.20.1540.10">
    <property type="entry name" value="Rhomboid-like"/>
    <property type="match status" value="1"/>
</dbReference>
<evidence type="ECO:0000256" key="5">
    <source>
        <dbReference type="SAM" id="MobiDB-lite"/>
    </source>
</evidence>
<dbReference type="KEGG" id="gsh:117349458"/>
<keyword evidence="3 6" id="KW-1133">Transmembrane helix</keyword>
<feature type="compositionally biased region" description="Polar residues" evidence="5">
    <location>
        <begin position="218"/>
        <end position="250"/>
    </location>
</feature>
<evidence type="ECO:0000259" key="7">
    <source>
        <dbReference type="Pfam" id="PF01694"/>
    </source>
</evidence>
<dbReference type="Pfam" id="PF01694">
    <property type="entry name" value="Rhomboid"/>
    <property type="match status" value="1"/>
</dbReference>
<proteinExistence type="predicted"/>
<sequence>MIIWYFGGGFEENVGTVKQLLFTFIFAVSSGVLYLTFYAMPFGYGGKEPAQGYTTVAFAMVSAATTRSRMRRIMLMGFMIPTVLMPWLFLFVTFFIPRMSPVSNLCGVLVGIMYGLGGCFFLDPPEAFISKLDQKFPFSLLKRIPGMKYVPGSLAERRASQTRKINPPPGSYPTQQYYYPQPSFPASNTTLAPEPTSWHNYSPGHSQGHSFLPANTVGLGTSPGQNHVTASPQSEGHYSQSESYPSQTAFPSAPSGTMHPEAKAQHTMGSHLSEVVTVPAKSLD</sequence>
<keyword evidence="8" id="KW-1185">Reference proteome</keyword>
<comment type="subcellular location">
    <subcellularLocation>
        <location evidence="1">Membrane</location>
        <topology evidence="1">Multi-pass membrane protein</topology>
    </subcellularLocation>
</comment>
<dbReference type="GO" id="GO:0004252">
    <property type="term" value="F:serine-type endopeptidase activity"/>
    <property type="evidence" value="ECO:0007669"/>
    <property type="project" value="InterPro"/>
</dbReference>
<accession>A0A6P8NRC1</accession>
<evidence type="ECO:0000313" key="11">
    <source>
        <dbReference type="RefSeq" id="XP_033778858.1"/>
    </source>
</evidence>
<keyword evidence="4 6" id="KW-0472">Membrane</keyword>
<feature type="domain" description="Peptidase S54 rhomboid" evidence="7">
    <location>
        <begin position="1"/>
        <end position="116"/>
    </location>
</feature>
<dbReference type="RefSeq" id="XP_033778858.1">
    <property type="nucleotide sequence ID" value="XM_033922967.1"/>
</dbReference>
<dbReference type="OrthoDB" id="10257275at2759"/>
<evidence type="ECO:0000256" key="2">
    <source>
        <dbReference type="ARBA" id="ARBA00022692"/>
    </source>
</evidence>
<dbReference type="Proteomes" id="UP000515159">
    <property type="component" value="Chromosome 15"/>
</dbReference>
<evidence type="ECO:0000256" key="4">
    <source>
        <dbReference type="ARBA" id="ARBA00023136"/>
    </source>
</evidence>
<dbReference type="InterPro" id="IPR035952">
    <property type="entry name" value="Rhomboid-like_sf"/>
</dbReference>
<evidence type="ECO:0000256" key="6">
    <source>
        <dbReference type="SAM" id="Phobius"/>
    </source>
</evidence>
<dbReference type="CTD" id="57414"/>
<dbReference type="SUPFAM" id="SSF144091">
    <property type="entry name" value="Rhomboid-like"/>
    <property type="match status" value="1"/>
</dbReference>
<organism evidence="8 10">
    <name type="scientific">Geotrypetes seraphini</name>
    <name type="common">Gaboon caecilian</name>
    <name type="synonym">Caecilia seraphini</name>
    <dbReference type="NCBI Taxonomy" id="260995"/>
    <lineage>
        <taxon>Eukaryota</taxon>
        <taxon>Metazoa</taxon>
        <taxon>Chordata</taxon>
        <taxon>Craniata</taxon>
        <taxon>Vertebrata</taxon>
        <taxon>Euteleostomi</taxon>
        <taxon>Amphibia</taxon>
        <taxon>Gymnophiona</taxon>
        <taxon>Geotrypetes</taxon>
    </lineage>
</organism>
<evidence type="ECO:0000313" key="10">
    <source>
        <dbReference type="RefSeq" id="XP_033778857.1"/>
    </source>
</evidence>
<feature type="compositionally biased region" description="Polar residues" evidence="5">
    <location>
        <begin position="197"/>
        <end position="209"/>
    </location>
</feature>
<reference evidence="9 10" key="1">
    <citation type="submission" date="2025-04" db="UniProtKB">
        <authorList>
            <consortium name="RefSeq"/>
        </authorList>
    </citation>
    <scope>IDENTIFICATION</scope>
</reference>
<dbReference type="RefSeq" id="XP_033778857.1">
    <property type="nucleotide sequence ID" value="XM_033922966.1"/>
</dbReference>